<evidence type="ECO:0000313" key="4">
    <source>
        <dbReference type="Proteomes" id="UP000284495"/>
    </source>
</evidence>
<accession>A0A415L0A5</accession>
<sequence length="387" mass="43991">MKYIYLLLILVFPLKVLRAQPVDSPPGVVINHIPANLDRFIGSPSICILPDGNYIVSHDEFGPTSTEFKSAITRIYVSVDKGKSWKRISQINGQFWSTLFYLNGALYIIGTNKHHGNLVLRRSDDYGKTWTIPYDGKNGLLLEGEYHTAPTPVLIHKGRIWRAVEYATARTTKWGERYSAMVVSAPLNSDLMNAGNWTRTNHLYYNPDYLNGSFQAWLEGNVVATPSGEVVDVLRVQVPKGHKEVMALVKVNLSGDSVSFASSDFYDMPGAAKKFTIRYDTVTQRYWSLVNEVPDSLQQISPNSVRNMVTLVSSLDLKKWKRHKVVLFHPDHLRHGFQYVDWLFEKNDIIFVSRTAYDDNTGGAKNNHDANFITFHRIENFRAMTAD</sequence>
<dbReference type="InterPro" id="IPR015943">
    <property type="entry name" value="WD40/YVTN_repeat-like_dom_sf"/>
</dbReference>
<proteinExistence type="predicted"/>
<reference evidence="5 6" key="2">
    <citation type="journal article" date="2019" name="Nat. Med.">
        <title>A library of human gut bacterial isolates paired with longitudinal multiomics data enables mechanistic microbiome research.</title>
        <authorList>
            <person name="Poyet M."/>
            <person name="Groussin M."/>
            <person name="Gibbons S.M."/>
            <person name="Avila-Pacheco J."/>
            <person name="Jiang X."/>
            <person name="Kearney S.M."/>
            <person name="Perrotta A.R."/>
            <person name="Berdy B."/>
            <person name="Zhao S."/>
            <person name="Lieberman T.D."/>
            <person name="Swanson P.K."/>
            <person name="Smith M."/>
            <person name="Roesemann S."/>
            <person name="Alexander J.E."/>
            <person name="Rich S.A."/>
            <person name="Livny J."/>
            <person name="Vlamakis H."/>
            <person name="Clish C."/>
            <person name="Bullock K."/>
            <person name="Deik A."/>
            <person name="Scott J."/>
            <person name="Pierce K.A."/>
            <person name="Xavier R.J."/>
            <person name="Alm E.J."/>
        </authorList>
    </citation>
    <scope>NUCLEOTIDE SEQUENCE [LARGE SCALE GENOMIC DNA]</scope>
    <source>
        <strain evidence="2 5">BIOML-A58</strain>
        <strain evidence="1 6">BIOML-A73</strain>
    </source>
</reference>
<dbReference type="EMBL" id="WDED01000005">
    <property type="protein sequence ID" value="KAB6149255.1"/>
    <property type="molecule type" value="Genomic_DNA"/>
</dbReference>
<dbReference type="SUPFAM" id="SSF50939">
    <property type="entry name" value="Sialidases"/>
    <property type="match status" value="1"/>
</dbReference>
<dbReference type="Proteomes" id="UP000474077">
    <property type="component" value="Unassembled WGS sequence"/>
</dbReference>
<evidence type="ECO:0000313" key="3">
    <source>
        <dbReference type="EMBL" id="RHL41974.1"/>
    </source>
</evidence>
<dbReference type="AlphaFoldDB" id="A0A415L0A5"/>
<evidence type="ECO:0000313" key="1">
    <source>
        <dbReference type="EMBL" id="KAB6085083.1"/>
    </source>
</evidence>
<dbReference type="Proteomes" id="UP000434604">
    <property type="component" value="Unassembled WGS sequence"/>
</dbReference>
<gene>
    <name evidence="3" type="ORF">DW027_00175</name>
    <name evidence="2" type="ORF">GA398_04550</name>
    <name evidence="1" type="ORF">GA560_05970</name>
</gene>
<evidence type="ECO:0000313" key="6">
    <source>
        <dbReference type="Proteomes" id="UP000474077"/>
    </source>
</evidence>
<dbReference type="Proteomes" id="UP000284495">
    <property type="component" value="Unassembled WGS sequence"/>
</dbReference>
<dbReference type="EMBL" id="QROO01000001">
    <property type="protein sequence ID" value="RHL41974.1"/>
    <property type="molecule type" value="Genomic_DNA"/>
</dbReference>
<dbReference type="Gene3D" id="2.130.10.10">
    <property type="entry name" value="YVTN repeat-like/Quinoprotein amine dehydrogenase"/>
    <property type="match status" value="1"/>
</dbReference>
<dbReference type="EMBL" id="WDER01000011">
    <property type="protein sequence ID" value="KAB6085083.1"/>
    <property type="molecule type" value="Genomic_DNA"/>
</dbReference>
<reference evidence="3 4" key="1">
    <citation type="submission" date="2018-08" db="EMBL/GenBank/DDBJ databases">
        <title>A genome reference for cultivated species of the human gut microbiota.</title>
        <authorList>
            <person name="Zou Y."/>
            <person name="Xue W."/>
            <person name="Luo G."/>
        </authorList>
    </citation>
    <scope>NUCLEOTIDE SEQUENCE [LARGE SCALE GENOMIC DNA]</scope>
    <source>
        <strain evidence="3 4">AF38-2</strain>
    </source>
</reference>
<organism evidence="3 4">
    <name type="scientific">Bacteroides xylanisolvens</name>
    <dbReference type="NCBI Taxonomy" id="371601"/>
    <lineage>
        <taxon>Bacteria</taxon>
        <taxon>Pseudomonadati</taxon>
        <taxon>Bacteroidota</taxon>
        <taxon>Bacteroidia</taxon>
        <taxon>Bacteroidales</taxon>
        <taxon>Bacteroidaceae</taxon>
        <taxon>Bacteroides</taxon>
    </lineage>
</organism>
<comment type="caution">
    <text evidence="3">The sequence shown here is derived from an EMBL/GenBank/DDBJ whole genome shotgun (WGS) entry which is preliminary data.</text>
</comment>
<evidence type="ECO:0000313" key="5">
    <source>
        <dbReference type="Proteomes" id="UP000434604"/>
    </source>
</evidence>
<evidence type="ECO:0000313" key="2">
    <source>
        <dbReference type="EMBL" id="KAB6149255.1"/>
    </source>
</evidence>
<protein>
    <submittedName>
        <fullName evidence="3">Exo-alpha-sialidase</fullName>
    </submittedName>
</protein>
<name>A0A415L0A5_9BACE</name>
<dbReference type="CDD" id="cd15482">
    <property type="entry name" value="Sialidase_non-viral"/>
    <property type="match status" value="1"/>
</dbReference>
<dbReference type="InterPro" id="IPR036278">
    <property type="entry name" value="Sialidase_sf"/>
</dbReference>